<comment type="caution">
    <text evidence="1">The sequence shown here is derived from an EMBL/GenBank/DDBJ whole genome shotgun (WGS) entry which is preliminary data.</text>
</comment>
<evidence type="ECO:0000313" key="1">
    <source>
        <dbReference type="EMBL" id="KAI6083594.1"/>
    </source>
</evidence>
<sequence length="432" mass="48792">MSRREFKDGGSYLARLESFNRVDKERDELIRELIANCQTFKDRLEQKCKEYDELEAQTRSIYQAQANEANEKLAVIQRKVDANAFAFAIIDGDEAIFRDGLASKGEDSGLMAANQLQADIRKHLRAVYPEVNSEDWRVIVQIAINLEGLSEADHTKRMAGFNEFARGFNHARAFFSLVDVGKDKQQAYAKVREMARLMLLNPQCKQVIIGPCHDKQYILQLQSLLFDPKVALLETNPAAHEAQGPGYRMVRFPEAFCSDVLTRDAPNGSAPRNGMMGDIIEEFKNSLDLKGIQSGATPRKYYLVNSSGERVDEPTPNYETSAAQRVDARIKEEGRGPCYRYHLTGACNVSACSYYHNGRLGPDEQQVLRVRARNFPCAYRSACCNPDCFWGHHCRYGPKCQLANCGYGDTHGIDTIPVEKTYEDGSREKIRS</sequence>
<name>A0ACC0CT76_9PEZI</name>
<accession>A0ACC0CT76</accession>
<dbReference type="Proteomes" id="UP001497680">
    <property type="component" value="Unassembled WGS sequence"/>
</dbReference>
<proteinExistence type="predicted"/>
<organism evidence="1 2">
    <name type="scientific">Hypoxylon rubiginosum</name>
    <dbReference type="NCBI Taxonomy" id="110542"/>
    <lineage>
        <taxon>Eukaryota</taxon>
        <taxon>Fungi</taxon>
        <taxon>Dikarya</taxon>
        <taxon>Ascomycota</taxon>
        <taxon>Pezizomycotina</taxon>
        <taxon>Sordariomycetes</taxon>
        <taxon>Xylariomycetidae</taxon>
        <taxon>Xylariales</taxon>
        <taxon>Hypoxylaceae</taxon>
        <taxon>Hypoxylon</taxon>
    </lineage>
</organism>
<reference evidence="1 2" key="1">
    <citation type="journal article" date="2022" name="New Phytol.">
        <title>Ecological generalism drives hyperdiversity of secondary metabolite gene clusters in xylarialean endophytes.</title>
        <authorList>
            <person name="Franco M.E.E."/>
            <person name="Wisecaver J.H."/>
            <person name="Arnold A.E."/>
            <person name="Ju Y.M."/>
            <person name="Slot J.C."/>
            <person name="Ahrendt S."/>
            <person name="Moore L.P."/>
            <person name="Eastman K.E."/>
            <person name="Scott K."/>
            <person name="Konkel Z."/>
            <person name="Mondo S.J."/>
            <person name="Kuo A."/>
            <person name="Hayes R.D."/>
            <person name="Haridas S."/>
            <person name="Andreopoulos B."/>
            <person name="Riley R."/>
            <person name="LaButti K."/>
            <person name="Pangilinan J."/>
            <person name="Lipzen A."/>
            <person name="Amirebrahimi M."/>
            <person name="Yan J."/>
            <person name="Adam C."/>
            <person name="Keymanesh K."/>
            <person name="Ng V."/>
            <person name="Louie K."/>
            <person name="Northen T."/>
            <person name="Drula E."/>
            <person name="Henrissat B."/>
            <person name="Hsieh H.M."/>
            <person name="Youens-Clark K."/>
            <person name="Lutzoni F."/>
            <person name="Miadlikowska J."/>
            <person name="Eastwood D.C."/>
            <person name="Hamelin R.C."/>
            <person name="Grigoriev I.V."/>
            <person name="U'Ren J.M."/>
        </authorList>
    </citation>
    <scope>NUCLEOTIDE SEQUENCE [LARGE SCALE GENOMIC DNA]</scope>
    <source>
        <strain evidence="1 2">ER1909</strain>
    </source>
</reference>
<keyword evidence="2" id="KW-1185">Reference proteome</keyword>
<protein>
    <submittedName>
        <fullName evidence="1">Uncharacterized protein</fullName>
    </submittedName>
</protein>
<dbReference type="EMBL" id="MU394350">
    <property type="protein sequence ID" value="KAI6083594.1"/>
    <property type="molecule type" value="Genomic_DNA"/>
</dbReference>
<gene>
    <name evidence="1" type="ORF">F4821DRAFT_244656</name>
</gene>
<evidence type="ECO:0000313" key="2">
    <source>
        <dbReference type="Proteomes" id="UP001497680"/>
    </source>
</evidence>